<dbReference type="EMBL" id="CABVPN010000056">
    <property type="protein sequence ID" value="VWC29780.1"/>
    <property type="molecule type" value="Genomic_DNA"/>
</dbReference>
<gene>
    <name evidence="1" type="ORF">BDI24065_06318</name>
</gene>
<name>A0A6P2R4T4_9BURK</name>
<keyword evidence="2" id="KW-1185">Reference proteome</keyword>
<dbReference type="AlphaFoldDB" id="A0A6P2R4T4"/>
<organism evidence="1 2">
    <name type="scientific">Burkholderia diffusa</name>
    <dbReference type="NCBI Taxonomy" id="488732"/>
    <lineage>
        <taxon>Bacteria</taxon>
        <taxon>Pseudomonadati</taxon>
        <taxon>Pseudomonadota</taxon>
        <taxon>Betaproteobacteria</taxon>
        <taxon>Burkholderiales</taxon>
        <taxon>Burkholderiaceae</taxon>
        <taxon>Burkholderia</taxon>
        <taxon>Burkholderia cepacia complex</taxon>
    </lineage>
</organism>
<evidence type="ECO:0000313" key="1">
    <source>
        <dbReference type="EMBL" id="VWC29780.1"/>
    </source>
</evidence>
<sequence>MSGNQIGPSKYAAIDYDANMNFLPLPPVDYYFPDSSQYTEGFPKANVVYETKLRAPLMQTVQNLKGKVSFDEGDMEIKNILDFPEYGILVARVKHSYRLRICRVFKTQPA</sequence>
<proteinExistence type="predicted"/>
<dbReference type="Proteomes" id="UP000494125">
    <property type="component" value="Unassembled WGS sequence"/>
</dbReference>
<evidence type="ECO:0000313" key="2">
    <source>
        <dbReference type="Proteomes" id="UP000494125"/>
    </source>
</evidence>
<accession>A0A6P2R4T4</accession>
<protein>
    <submittedName>
        <fullName evidence="1">Uncharacterized protein</fullName>
    </submittedName>
</protein>
<reference evidence="1 2" key="1">
    <citation type="submission" date="2019-09" db="EMBL/GenBank/DDBJ databases">
        <authorList>
            <person name="Depoorter E."/>
        </authorList>
    </citation>
    <scope>NUCLEOTIDE SEQUENCE [LARGE SCALE GENOMIC DNA]</scope>
    <source>
        <strain evidence="1">LMG 24065</strain>
    </source>
</reference>